<dbReference type="Proteomes" id="UP000008851">
    <property type="component" value="Chromosome"/>
</dbReference>
<evidence type="ECO:0000313" key="2">
    <source>
        <dbReference type="Proteomes" id="UP000008851"/>
    </source>
</evidence>
<sequence>MAAATGCCDMAGIDADIATISNDAAAPRFPIFIRCTSQK</sequence>
<organism evidence="1 2">
    <name type="scientific">Xanthomonas oryzae pv. oryzicola (strain BLS256)</name>
    <dbReference type="NCBI Taxonomy" id="383407"/>
    <lineage>
        <taxon>Bacteria</taxon>
        <taxon>Pseudomonadati</taxon>
        <taxon>Pseudomonadota</taxon>
        <taxon>Gammaproteobacteria</taxon>
        <taxon>Lysobacterales</taxon>
        <taxon>Lysobacteraceae</taxon>
        <taxon>Xanthomonas</taxon>
    </lineage>
</organism>
<reference evidence="1 2" key="1">
    <citation type="journal article" date="2011" name="J. Bacteriol.">
        <title>Two new complete genome sequences offer insight into host and tissue specificity of plant pathogenic Xanthomonas spp.</title>
        <authorList>
            <person name="Bogdanove A.J."/>
            <person name="Koebnik R."/>
            <person name="Lu H."/>
            <person name="Furutani A."/>
            <person name="Angiuoli S.V."/>
            <person name="Patil P.B."/>
            <person name="Van Sluys M.A."/>
            <person name="Ryan R.P."/>
            <person name="Meyer D.F."/>
            <person name="Han S.W."/>
            <person name="Aparna G."/>
            <person name="Rajaram M."/>
            <person name="Delcher A.L."/>
            <person name="Phillippy A.M."/>
            <person name="Puiu D."/>
            <person name="Schatz M.C."/>
            <person name="Shumway M."/>
            <person name="Sommer D.D."/>
            <person name="Trapnell C."/>
            <person name="Benahmed F."/>
            <person name="Dimitrov G."/>
            <person name="Madupu R."/>
            <person name="Radune D."/>
            <person name="Sullivan S."/>
            <person name="Jha G."/>
            <person name="Ishihara H."/>
            <person name="Lee S.W."/>
            <person name="Pandey A."/>
            <person name="Sharma V."/>
            <person name="Sriariyanun M."/>
            <person name="Szurek B."/>
            <person name="Vera-Cruz C.M."/>
            <person name="Dorman K.S."/>
            <person name="Ronald P.C."/>
            <person name="Verdier V."/>
            <person name="Dow J.M."/>
            <person name="Sonti R.V."/>
            <person name="Tsuge S."/>
            <person name="Brendel V.P."/>
            <person name="Rabinowicz P.D."/>
            <person name="Leach J.E."/>
            <person name="White F.F."/>
            <person name="Salzberg S.L."/>
        </authorList>
    </citation>
    <scope>NUCLEOTIDE SEQUENCE [LARGE SCALE GENOMIC DNA]</scope>
    <source>
        <strain evidence="1 2">BLS256</strain>
    </source>
</reference>
<evidence type="ECO:0000313" key="1">
    <source>
        <dbReference type="EMBL" id="AEQ95935.1"/>
    </source>
</evidence>
<gene>
    <name evidence="1" type="ORF">XOC_1772</name>
</gene>
<proteinExistence type="predicted"/>
<dbReference type="AlphaFoldDB" id="G7T9T4"/>
<dbReference type="HOGENOM" id="CLU_219841_0_0_6"/>
<accession>G7T9T4</accession>
<dbReference type="KEGG" id="xor:XOC_1772"/>
<name>G7T9T4_XANOB</name>
<dbReference type="EMBL" id="CP003057">
    <property type="protein sequence ID" value="AEQ95935.1"/>
    <property type="molecule type" value="Genomic_DNA"/>
</dbReference>
<protein>
    <submittedName>
        <fullName evidence="1">Uncharacterized protein</fullName>
    </submittedName>
</protein>